<dbReference type="GO" id="GO:0046941">
    <property type="term" value="F:azetidine-2-carboxylic acid acetyltransferase activity"/>
    <property type="evidence" value="ECO:0007669"/>
    <property type="project" value="EnsemblFungi"/>
</dbReference>
<dbReference type="AlphaFoldDB" id="S9RI99"/>
<dbReference type="OrthoDB" id="407558at2759"/>
<name>S9RI99_SCHOY</name>
<dbReference type="InterPro" id="IPR000182">
    <property type="entry name" value="GNAT_dom"/>
</dbReference>
<proteinExistence type="predicted"/>
<dbReference type="PROSITE" id="PS51186">
    <property type="entry name" value="GNAT"/>
    <property type="match status" value="1"/>
</dbReference>
<organism evidence="2 3">
    <name type="scientific">Schizosaccharomyces octosporus (strain yFS286)</name>
    <name type="common">Fission yeast</name>
    <name type="synonym">Octosporomyces octosporus</name>
    <dbReference type="NCBI Taxonomy" id="483514"/>
    <lineage>
        <taxon>Eukaryota</taxon>
        <taxon>Fungi</taxon>
        <taxon>Dikarya</taxon>
        <taxon>Ascomycota</taxon>
        <taxon>Taphrinomycotina</taxon>
        <taxon>Schizosaccharomycetes</taxon>
        <taxon>Schizosaccharomycetales</taxon>
        <taxon>Schizosaccharomycetaceae</taxon>
        <taxon>Schizosaccharomyces</taxon>
    </lineage>
</organism>
<dbReference type="Proteomes" id="UP000016088">
    <property type="component" value="Unassembled WGS sequence"/>
</dbReference>
<dbReference type="eggNOG" id="ENOG502QRFX">
    <property type="taxonomic scope" value="Eukaryota"/>
</dbReference>
<dbReference type="Pfam" id="PF00583">
    <property type="entry name" value="Acetyltransf_1"/>
    <property type="match status" value="1"/>
</dbReference>
<feature type="domain" description="N-acetyltransferase" evidence="1">
    <location>
        <begin position="24"/>
        <end position="204"/>
    </location>
</feature>
<dbReference type="InterPro" id="IPR052742">
    <property type="entry name" value="Mito_N-acetyltransferase"/>
</dbReference>
<accession>S9RI99</accession>
<evidence type="ECO:0000259" key="1">
    <source>
        <dbReference type="PROSITE" id="PS51186"/>
    </source>
</evidence>
<dbReference type="HOGENOM" id="CLU_013985_42_1_1"/>
<dbReference type="GO" id="GO:0005634">
    <property type="term" value="C:nucleus"/>
    <property type="evidence" value="ECO:0007669"/>
    <property type="project" value="TreeGrafter"/>
</dbReference>
<dbReference type="PANTHER" id="PTHR43138">
    <property type="entry name" value="ACETYLTRANSFERASE, GNAT FAMILY"/>
    <property type="match status" value="1"/>
</dbReference>
<dbReference type="VEuPathDB" id="FungiDB:SOCG_02952"/>
<dbReference type="SUPFAM" id="SSF55729">
    <property type="entry name" value="Acyl-CoA N-acyltransferases (Nat)"/>
    <property type="match status" value="1"/>
</dbReference>
<dbReference type="Gene3D" id="3.40.630.30">
    <property type="match status" value="1"/>
</dbReference>
<reference evidence="2 3" key="1">
    <citation type="journal article" date="2011" name="Science">
        <title>Comparative functional genomics of the fission yeasts.</title>
        <authorList>
            <person name="Rhind N."/>
            <person name="Chen Z."/>
            <person name="Yassour M."/>
            <person name="Thompson D.A."/>
            <person name="Haas B.J."/>
            <person name="Habib N."/>
            <person name="Wapinski I."/>
            <person name="Roy S."/>
            <person name="Lin M.F."/>
            <person name="Heiman D.I."/>
            <person name="Young S.K."/>
            <person name="Furuya K."/>
            <person name="Guo Y."/>
            <person name="Pidoux A."/>
            <person name="Chen H.M."/>
            <person name="Robbertse B."/>
            <person name="Goldberg J.M."/>
            <person name="Aoki K."/>
            <person name="Bayne E.H."/>
            <person name="Berlin A.M."/>
            <person name="Desjardins C.A."/>
            <person name="Dobbs E."/>
            <person name="Dukaj L."/>
            <person name="Fan L."/>
            <person name="FitzGerald M.G."/>
            <person name="French C."/>
            <person name="Gujja S."/>
            <person name="Hansen K."/>
            <person name="Keifenheim D."/>
            <person name="Levin J.Z."/>
            <person name="Mosher R.A."/>
            <person name="Mueller C.A."/>
            <person name="Pfiffner J."/>
            <person name="Priest M."/>
            <person name="Russ C."/>
            <person name="Smialowska A."/>
            <person name="Swoboda P."/>
            <person name="Sykes S.M."/>
            <person name="Vaughn M."/>
            <person name="Vengrova S."/>
            <person name="Yoder R."/>
            <person name="Zeng Q."/>
            <person name="Allshire R."/>
            <person name="Baulcombe D."/>
            <person name="Birren B.W."/>
            <person name="Brown W."/>
            <person name="Ekwall K."/>
            <person name="Kellis M."/>
            <person name="Leatherwood J."/>
            <person name="Levin H."/>
            <person name="Margalit H."/>
            <person name="Martienssen R."/>
            <person name="Nieduszynski C.A."/>
            <person name="Spatafora J.W."/>
            <person name="Friedman N."/>
            <person name="Dalgaard J.Z."/>
            <person name="Baumann P."/>
            <person name="Niki H."/>
            <person name="Regev A."/>
            <person name="Nusbaum C."/>
        </authorList>
    </citation>
    <scope>NUCLEOTIDE SEQUENCE [LARGE SCALE GENOMIC DNA]</scope>
    <source>
        <strain evidence="3">yFS286</strain>
    </source>
</reference>
<gene>
    <name evidence="2" type="ORF">SOCG_02952</name>
</gene>
<protein>
    <submittedName>
        <fullName evidence="2">L-azetidine-2-carboxylic acid acetyltransferase</fullName>
    </submittedName>
</protein>
<dbReference type="InterPro" id="IPR016181">
    <property type="entry name" value="Acyl_CoA_acyltransferase"/>
</dbReference>
<dbReference type="RefSeq" id="XP_013016896.1">
    <property type="nucleotide sequence ID" value="XM_013161442.1"/>
</dbReference>
<dbReference type="PANTHER" id="PTHR43138:SF1">
    <property type="entry name" value="N-ACETYLTRANSFERASE ACA1"/>
    <property type="match status" value="1"/>
</dbReference>
<dbReference type="EMBL" id="KE503206">
    <property type="protein sequence ID" value="EPX73734.1"/>
    <property type="molecule type" value="Genomic_DNA"/>
</dbReference>
<evidence type="ECO:0000313" key="3">
    <source>
        <dbReference type="Proteomes" id="UP000016088"/>
    </source>
</evidence>
<sequence length="216" mass="24598">MDFQLKDPNTIAPWKCADKKACCIAIDNSTVVHDRDSLLSRLREVLNHEIEKGDTYPYETPLSWEEAEEYFLKYCTVICLEWDGQGPLPNLQSPINWKEKLLGFFIIKPNYPSRCSHICNGGFMVVPETRGRGIGGILAHAFLYFGPRIGYKSSVFNLVFATNAASYKLWDRLGFTRTGVIRNAGRLRGQSKLVDAYIYQYEFPPLDQEAQVEDAS</sequence>
<keyword evidence="3" id="KW-1185">Reference proteome</keyword>
<dbReference type="GeneID" id="25031926"/>
<evidence type="ECO:0000313" key="2">
    <source>
        <dbReference type="EMBL" id="EPX73734.1"/>
    </source>
</evidence>
<dbReference type="OMA" id="PRCSHNC"/>